<proteinExistence type="predicted"/>
<dbReference type="EMBL" id="CM055112">
    <property type="protein sequence ID" value="KAJ7516866.1"/>
    <property type="molecule type" value="Genomic_DNA"/>
</dbReference>
<comment type="caution">
    <text evidence="1">The sequence shown here is derived from an EMBL/GenBank/DDBJ whole genome shotgun (WGS) entry which is preliminary data.</text>
</comment>
<name>A0ACC2AH79_DIPCM</name>
<evidence type="ECO:0000313" key="1">
    <source>
        <dbReference type="EMBL" id="KAJ7516866.1"/>
    </source>
</evidence>
<gene>
    <name evidence="1" type="ORF">O6H91_21G002200</name>
</gene>
<organism evidence="1 2">
    <name type="scientific">Diphasiastrum complanatum</name>
    <name type="common">Issler's clubmoss</name>
    <name type="synonym">Lycopodium complanatum</name>
    <dbReference type="NCBI Taxonomy" id="34168"/>
    <lineage>
        <taxon>Eukaryota</taxon>
        <taxon>Viridiplantae</taxon>
        <taxon>Streptophyta</taxon>
        <taxon>Embryophyta</taxon>
        <taxon>Tracheophyta</taxon>
        <taxon>Lycopodiopsida</taxon>
        <taxon>Lycopodiales</taxon>
        <taxon>Lycopodiaceae</taxon>
        <taxon>Lycopodioideae</taxon>
        <taxon>Diphasiastrum</taxon>
    </lineage>
</organism>
<dbReference type="Proteomes" id="UP001162992">
    <property type="component" value="Chromosome 21"/>
</dbReference>
<protein>
    <submittedName>
        <fullName evidence="1">Uncharacterized protein</fullName>
    </submittedName>
</protein>
<sequence length="176" mass="19010">MDTSHPAVHPLGVFVAGGEHPPRRLRTKALQGMPGTYGGLALRLGQFAFAVSACATMICVKEFATVTAFCYLVASMVLQCAWSLTLAVIDVYALSTRRSLQNSLLISLFVVGDWVTSTLTFAAACSSTGIAVLIDHDLRDCGNQCGKYETSAALTFLSWVLISMSFLFTFWLLATR</sequence>
<reference evidence="2" key="1">
    <citation type="journal article" date="2024" name="Proc. Natl. Acad. Sci. U.S.A.">
        <title>Extraordinary preservation of gene collinearity over three hundred million years revealed in homosporous lycophytes.</title>
        <authorList>
            <person name="Li C."/>
            <person name="Wickell D."/>
            <person name="Kuo L.Y."/>
            <person name="Chen X."/>
            <person name="Nie B."/>
            <person name="Liao X."/>
            <person name="Peng D."/>
            <person name="Ji J."/>
            <person name="Jenkins J."/>
            <person name="Williams M."/>
            <person name="Shu S."/>
            <person name="Plott C."/>
            <person name="Barry K."/>
            <person name="Rajasekar S."/>
            <person name="Grimwood J."/>
            <person name="Han X."/>
            <person name="Sun S."/>
            <person name="Hou Z."/>
            <person name="He W."/>
            <person name="Dai G."/>
            <person name="Sun C."/>
            <person name="Schmutz J."/>
            <person name="Leebens-Mack J.H."/>
            <person name="Li F.W."/>
            <person name="Wang L."/>
        </authorList>
    </citation>
    <scope>NUCLEOTIDE SEQUENCE [LARGE SCALE GENOMIC DNA]</scope>
    <source>
        <strain evidence="2">cv. PW_Plant_1</strain>
    </source>
</reference>
<evidence type="ECO:0000313" key="2">
    <source>
        <dbReference type="Proteomes" id="UP001162992"/>
    </source>
</evidence>
<accession>A0ACC2AH79</accession>
<keyword evidence="2" id="KW-1185">Reference proteome</keyword>